<sequence>MCWMLNIGNRTSKCTHTVGVHLEVPCIL</sequence>
<reference evidence="1" key="1">
    <citation type="submission" date="2014-05" db="EMBL/GenBank/DDBJ databases">
        <authorList>
            <person name="Chronopoulou M."/>
        </authorList>
    </citation>
    <scope>NUCLEOTIDE SEQUENCE</scope>
    <source>
        <tissue evidence="1">Whole organism</tissue>
    </source>
</reference>
<proteinExistence type="predicted"/>
<accession>A0A0K2TDG5</accession>
<evidence type="ECO:0000313" key="1">
    <source>
        <dbReference type="EMBL" id="CDW23865.1"/>
    </source>
</evidence>
<dbReference type="EMBL" id="HACA01006504">
    <property type="protein sequence ID" value="CDW23865.1"/>
    <property type="molecule type" value="Transcribed_RNA"/>
</dbReference>
<name>A0A0K2TDG5_LEPSM</name>
<protein>
    <submittedName>
        <fullName evidence="1">Uncharacterized protein</fullName>
    </submittedName>
</protein>
<dbReference type="AlphaFoldDB" id="A0A0K2TDG5"/>
<organism evidence="1">
    <name type="scientific">Lepeophtheirus salmonis</name>
    <name type="common">Salmon louse</name>
    <name type="synonym">Caligus salmonis</name>
    <dbReference type="NCBI Taxonomy" id="72036"/>
    <lineage>
        <taxon>Eukaryota</taxon>
        <taxon>Metazoa</taxon>
        <taxon>Ecdysozoa</taxon>
        <taxon>Arthropoda</taxon>
        <taxon>Crustacea</taxon>
        <taxon>Multicrustacea</taxon>
        <taxon>Hexanauplia</taxon>
        <taxon>Copepoda</taxon>
        <taxon>Siphonostomatoida</taxon>
        <taxon>Caligidae</taxon>
        <taxon>Lepeophtheirus</taxon>
    </lineage>
</organism>